<dbReference type="EMBL" id="JADJZA010000009">
    <property type="protein sequence ID" value="MBK9298438.1"/>
    <property type="molecule type" value="Genomic_DNA"/>
</dbReference>
<comment type="caution">
    <text evidence="1">The sequence shown here is derived from an EMBL/GenBank/DDBJ whole genome shotgun (WGS) entry which is preliminary data.</text>
</comment>
<proteinExistence type="predicted"/>
<sequence>MLIILDSGPLGLVSNPSTKGPAHDARTWARTRIDAGDRLIVAEISDYEVRRELERSGKHAGIERLERLGTGLGYLPLSTAMMRIAASLWAEARNSGLPTARDAALDGDVILAAQAQALQAEEPAETIVVATTNVTHLERYVDARLWSDI</sequence>
<dbReference type="Proteomes" id="UP000727993">
    <property type="component" value="Unassembled WGS sequence"/>
</dbReference>
<organism evidence="1 2">
    <name type="scientific">Candidatus Neomicrothrix subdominans</name>
    <dbReference type="NCBI Taxonomy" id="2954438"/>
    <lineage>
        <taxon>Bacteria</taxon>
        <taxon>Bacillati</taxon>
        <taxon>Actinomycetota</taxon>
        <taxon>Acidimicrobiia</taxon>
        <taxon>Acidimicrobiales</taxon>
        <taxon>Microthrixaceae</taxon>
        <taxon>Candidatus Neomicrothrix</taxon>
    </lineage>
</organism>
<gene>
    <name evidence="1" type="ORF">IPN02_16740</name>
</gene>
<name>A0A936TEK3_9ACTN</name>
<evidence type="ECO:0000313" key="2">
    <source>
        <dbReference type="Proteomes" id="UP000727993"/>
    </source>
</evidence>
<dbReference type="SUPFAM" id="SSF88723">
    <property type="entry name" value="PIN domain-like"/>
    <property type="match status" value="1"/>
</dbReference>
<protein>
    <submittedName>
        <fullName evidence="1">Nucleic acid-binding protein</fullName>
    </submittedName>
</protein>
<evidence type="ECO:0000313" key="1">
    <source>
        <dbReference type="EMBL" id="MBK9298438.1"/>
    </source>
</evidence>
<dbReference type="AlphaFoldDB" id="A0A936TEK3"/>
<dbReference type="InterPro" id="IPR029060">
    <property type="entry name" value="PIN-like_dom_sf"/>
</dbReference>
<accession>A0A936TEK3</accession>
<dbReference type="Gene3D" id="3.40.50.1010">
    <property type="entry name" value="5'-nuclease"/>
    <property type="match status" value="1"/>
</dbReference>
<reference evidence="1 2" key="1">
    <citation type="submission" date="2020-10" db="EMBL/GenBank/DDBJ databases">
        <title>Connecting structure to function with the recovery of over 1000 high-quality activated sludge metagenome-assembled genomes encoding full-length rRNA genes using long-read sequencing.</title>
        <authorList>
            <person name="Singleton C.M."/>
            <person name="Petriglieri F."/>
            <person name="Kristensen J.M."/>
            <person name="Kirkegaard R.H."/>
            <person name="Michaelsen T.Y."/>
            <person name="Andersen M.H."/>
            <person name="Karst S.M."/>
            <person name="Dueholm M.S."/>
            <person name="Nielsen P.H."/>
            <person name="Albertsen M."/>
        </authorList>
    </citation>
    <scope>NUCLEOTIDE SEQUENCE [LARGE SCALE GENOMIC DNA]</scope>
    <source>
        <strain evidence="1">Lyne_18-Q3-R50-59_MAXAC.006</strain>
    </source>
</reference>